<gene>
    <name evidence="1" type="ORF">M9Y10_025237</name>
</gene>
<dbReference type="EMBL" id="JAPFFF010000036">
    <property type="protein sequence ID" value="KAK8843049.1"/>
    <property type="molecule type" value="Genomic_DNA"/>
</dbReference>
<sequence>MNIPKNPQGDESVRPEIYNISLTEDEYTFIQKIKGVHPKISFRDIYPSLTRDFPRLSTLN</sequence>
<evidence type="ECO:0000313" key="2">
    <source>
        <dbReference type="Proteomes" id="UP001470230"/>
    </source>
</evidence>
<protein>
    <submittedName>
        <fullName evidence="1">Uncharacterized protein</fullName>
    </submittedName>
</protein>
<accession>A0ABR2H9Y8</accession>
<reference evidence="1 2" key="1">
    <citation type="submission" date="2024-04" db="EMBL/GenBank/DDBJ databases">
        <title>Tritrichomonas musculus Genome.</title>
        <authorList>
            <person name="Alves-Ferreira E."/>
            <person name="Grigg M."/>
            <person name="Lorenzi H."/>
            <person name="Galac M."/>
        </authorList>
    </citation>
    <scope>NUCLEOTIDE SEQUENCE [LARGE SCALE GENOMIC DNA]</scope>
    <source>
        <strain evidence="1 2">EAF2021</strain>
    </source>
</reference>
<evidence type="ECO:0000313" key="1">
    <source>
        <dbReference type="EMBL" id="KAK8843049.1"/>
    </source>
</evidence>
<comment type="caution">
    <text evidence="1">The sequence shown here is derived from an EMBL/GenBank/DDBJ whole genome shotgun (WGS) entry which is preliminary data.</text>
</comment>
<keyword evidence="2" id="KW-1185">Reference proteome</keyword>
<dbReference type="Proteomes" id="UP001470230">
    <property type="component" value="Unassembled WGS sequence"/>
</dbReference>
<proteinExistence type="predicted"/>
<name>A0ABR2H9Y8_9EUKA</name>
<organism evidence="1 2">
    <name type="scientific">Tritrichomonas musculus</name>
    <dbReference type="NCBI Taxonomy" id="1915356"/>
    <lineage>
        <taxon>Eukaryota</taxon>
        <taxon>Metamonada</taxon>
        <taxon>Parabasalia</taxon>
        <taxon>Tritrichomonadida</taxon>
        <taxon>Tritrichomonadidae</taxon>
        <taxon>Tritrichomonas</taxon>
    </lineage>
</organism>